<comment type="caution">
    <text evidence="1">The sequence shown here is derived from an EMBL/GenBank/DDBJ whole genome shotgun (WGS) entry which is preliminary data.</text>
</comment>
<proteinExistence type="predicted"/>
<dbReference type="InterPro" id="IPR023198">
    <property type="entry name" value="PGP-like_dom2"/>
</dbReference>
<gene>
    <name evidence="1" type="ORF">IAA08_08180</name>
</gene>
<evidence type="ECO:0000313" key="2">
    <source>
        <dbReference type="Proteomes" id="UP000824024"/>
    </source>
</evidence>
<dbReference type="AlphaFoldDB" id="A0A9D2D3R6"/>
<dbReference type="Pfam" id="PF13419">
    <property type="entry name" value="HAD_2"/>
    <property type="match status" value="1"/>
</dbReference>
<dbReference type="EMBL" id="DXCH01000224">
    <property type="protein sequence ID" value="HIZ07896.1"/>
    <property type="molecule type" value="Genomic_DNA"/>
</dbReference>
<sequence length="220" mass="24988">MKKSYQYIFWDLDGTIMDTYEGISKGMQYALAYFGIREEDENVLRTFIGPPLRQSIPEKYPLNARQTEVAVDKYREFYHDGGMFLCRPYPGVEAVLKNMARKDVIQAVTSSKPEVMCRKILKHFGLEDCFDEIVGASLDGKIDTKEAVLEEAVRRLKLTDLSRTVLIGDTKYDVQGAKALGIDCIGVTYGFGTRRELETYGADVIFDTIEETERYLNGGE</sequence>
<dbReference type="Gene3D" id="1.10.150.240">
    <property type="entry name" value="Putative phosphatase, domain 2"/>
    <property type="match status" value="1"/>
</dbReference>
<dbReference type="GO" id="GO:0005829">
    <property type="term" value="C:cytosol"/>
    <property type="evidence" value="ECO:0007669"/>
    <property type="project" value="TreeGrafter"/>
</dbReference>
<dbReference type="SUPFAM" id="SSF56784">
    <property type="entry name" value="HAD-like"/>
    <property type="match status" value="1"/>
</dbReference>
<dbReference type="PANTHER" id="PTHR43434">
    <property type="entry name" value="PHOSPHOGLYCOLATE PHOSPHATASE"/>
    <property type="match status" value="1"/>
</dbReference>
<dbReference type="InterPro" id="IPR023214">
    <property type="entry name" value="HAD_sf"/>
</dbReference>
<protein>
    <submittedName>
        <fullName evidence="1">HAD hydrolase-like protein</fullName>
    </submittedName>
</protein>
<organism evidence="1 2">
    <name type="scientific">Candidatus Eubacterium avistercoris</name>
    <dbReference type="NCBI Taxonomy" id="2838567"/>
    <lineage>
        <taxon>Bacteria</taxon>
        <taxon>Bacillati</taxon>
        <taxon>Bacillota</taxon>
        <taxon>Clostridia</taxon>
        <taxon>Eubacteriales</taxon>
        <taxon>Eubacteriaceae</taxon>
        <taxon>Eubacterium</taxon>
    </lineage>
</organism>
<dbReference type="InterPro" id="IPR050155">
    <property type="entry name" value="HAD-like_hydrolase_sf"/>
</dbReference>
<dbReference type="GO" id="GO:0004713">
    <property type="term" value="F:protein tyrosine kinase activity"/>
    <property type="evidence" value="ECO:0007669"/>
    <property type="project" value="TreeGrafter"/>
</dbReference>
<dbReference type="InterPro" id="IPR036412">
    <property type="entry name" value="HAD-like_sf"/>
</dbReference>
<dbReference type="FunFam" id="3.40.50.1000:FF:000022">
    <property type="entry name" value="Phosphoglycolate phosphatase"/>
    <property type="match status" value="1"/>
</dbReference>
<keyword evidence="1" id="KW-0378">Hydrolase</keyword>
<dbReference type="PANTHER" id="PTHR43434:SF20">
    <property type="entry name" value="5'-NUCLEOTIDASE"/>
    <property type="match status" value="1"/>
</dbReference>
<name>A0A9D2D3R6_9FIRM</name>
<dbReference type="Gene3D" id="3.40.50.1000">
    <property type="entry name" value="HAD superfamily/HAD-like"/>
    <property type="match status" value="1"/>
</dbReference>
<reference evidence="1" key="1">
    <citation type="journal article" date="2021" name="PeerJ">
        <title>Extensive microbial diversity within the chicken gut microbiome revealed by metagenomics and culture.</title>
        <authorList>
            <person name="Gilroy R."/>
            <person name="Ravi A."/>
            <person name="Getino M."/>
            <person name="Pursley I."/>
            <person name="Horton D.L."/>
            <person name="Alikhan N.F."/>
            <person name="Baker D."/>
            <person name="Gharbi K."/>
            <person name="Hall N."/>
            <person name="Watson M."/>
            <person name="Adriaenssens E.M."/>
            <person name="Foster-Nyarko E."/>
            <person name="Jarju S."/>
            <person name="Secka A."/>
            <person name="Antonio M."/>
            <person name="Oren A."/>
            <person name="Chaudhuri R.R."/>
            <person name="La Ragione R."/>
            <person name="Hildebrand F."/>
            <person name="Pallen M.J."/>
        </authorList>
    </citation>
    <scope>NUCLEOTIDE SEQUENCE</scope>
    <source>
        <strain evidence="1">CHK192-9172</strain>
    </source>
</reference>
<evidence type="ECO:0000313" key="1">
    <source>
        <dbReference type="EMBL" id="HIZ07896.1"/>
    </source>
</evidence>
<dbReference type="InterPro" id="IPR041492">
    <property type="entry name" value="HAD_2"/>
</dbReference>
<reference evidence="1" key="2">
    <citation type="submission" date="2021-04" db="EMBL/GenBank/DDBJ databases">
        <authorList>
            <person name="Gilroy R."/>
        </authorList>
    </citation>
    <scope>NUCLEOTIDE SEQUENCE</scope>
    <source>
        <strain evidence="1">CHK192-9172</strain>
    </source>
</reference>
<dbReference type="GO" id="GO:0016787">
    <property type="term" value="F:hydrolase activity"/>
    <property type="evidence" value="ECO:0007669"/>
    <property type="project" value="UniProtKB-KW"/>
</dbReference>
<accession>A0A9D2D3R6</accession>
<dbReference type="Proteomes" id="UP000824024">
    <property type="component" value="Unassembled WGS sequence"/>
</dbReference>